<feature type="region of interest" description="Disordered" evidence="5">
    <location>
        <begin position="1"/>
        <end position="82"/>
    </location>
</feature>
<dbReference type="EMBL" id="MLKD01000008">
    <property type="protein sequence ID" value="OQE23740.1"/>
    <property type="molecule type" value="Genomic_DNA"/>
</dbReference>
<feature type="domain" description="MATH" evidence="7">
    <location>
        <begin position="140"/>
        <end position="336"/>
    </location>
</feature>
<protein>
    <recommendedName>
        <fullName evidence="11">MATH and UCH domain protein</fullName>
    </recommendedName>
</protein>
<dbReference type="InterPro" id="IPR028889">
    <property type="entry name" value="USP"/>
</dbReference>
<keyword evidence="10" id="KW-1185">Reference proteome</keyword>
<evidence type="ECO:0000256" key="1">
    <source>
        <dbReference type="ARBA" id="ARBA00004496"/>
    </source>
</evidence>
<organism evidence="9 10">
    <name type="scientific">Penicillium steckii</name>
    <dbReference type="NCBI Taxonomy" id="303698"/>
    <lineage>
        <taxon>Eukaryota</taxon>
        <taxon>Fungi</taxon>
        <taxon>Dikarya</taxon>
        <taxon>Ascomycota</taxon>
        <taxon>Pezizomycotina</taxon>
        <taxon>Eurotiomycetes</taxon>
        <taxon>Eurotiomycetidae</taxon>
        <taxon>Eurotiales</taxon>
        <taxon>Aspergillaceae</taxon>
        <taxon>Penicillium</taxon>
    </lineage>
</organism>
<dbReference type="SUPFAM" id="SSF57850">
    <property type="entry name" value="RING/U-box"/>
    <property type="match status" value="1"/>
</dbReference>
<feature type="domain" description="USP" evidence="8">
    <location>
        <begin position="380"/>
        <end position="642"/>
    </location>
</feature>
<evidence type="ECO:0000259" key="6">
    <source>
        <dbReference type="PROSITE" id="PS50089"/>
    </source>
</evidence>
<keyword evidence="3" id="KW-0677">Repeat</keyword>
<dbReference type="InterPro" id="IPR002083">
    <property type="entry name" value="MATH/TRAF_dom"/>
</dbReference>
<dbReference type="Gene3D" id="2.20.110.10">
    <property type="entry name" value="Histone H3 K4-specific methyltransferase SET7/9 N-terminal domain"/>
    <property type="match status" value="2"/>
</dbReference>
<dbReference type="InterPro" id="IPR003409">
    <property type="entry name" value="MORN"/>
</dbReference>
<dbReference type="CDD" id="cd02257">
    <property type="entry name" value="Peptidase_C19"/>
    <property type="match status" value="1"/>
</dbReference>
<dbReference type="SUPFAM" id="SSF82185">
    <property type="entry name" value="Histone H3 K4-specific methyltransferase SET7/9 N-terminal domain"/>
    <property type="match status" value="1"/>
</dbReference>
<dbReference type="PROSITE" id="PS50144">
    <property type="entry name" value="MATH"/>
    <property type="match status" value="1"/>
</dbReference>
<dbReference type="Gene3D" id="3.90.70.10">
    <property type="entry name" value="Cysteine proteinases"/>
    <property type="match status" value="1"/>
</dbReference>
<dbReference type="SUPFAM" id="SSF49599">
    <property type="entry name" value="TRAF domain-like"/>
    <property type="match status" value="1"/>
</dbReference>
<dbReference type="GO" id="GO:0016579">
    <property type="term" value="P:protein deubiquitination"/>
    <property type="evidence" value="ECO:0007669"/>
    <property type="project" value="InterPro"/>
</dbReference>
<dbReference type="GO" id="GO:0008270">
    <property type="term" value="F:zinc ion binding"/>
    <property type="evidence" value="ECO:0007669"/>
    <property type="project" value="UniProtKB-KW"/>
</dbReference>
<dbReference type="GO" id="GO:0005737">
    <property type="term" value="C:cytoplasm"/>
    <property type="evidence" value="ECO:0007669"/>
    <property type="project" value="UniProtKB-SubCell"/>
</dbReference>
<evidence type="ECO:0000256" key="4">
    <source>
        <dbReference type="PROSITE-ProRule" id="PRU00175"/>
    </source>
</evidence>
<proteinExistence type="predicted"/>
<dbReference type="PANTHER" id="PTHR43215:SF14">
    <property type="entry name" value="RADIAL SPOKE HEAD 1 HOMOLOG"/>
    <property type="match status" value="1"/>
</dbReference>
<dbReference type="PROSITE" id="PS50089">
    <property type="entry name" value="ZF_RING_2"/>
    <property type="match status" value="1"/>
</dbReference>
<dbReference type="SMART" id="SM00698">
    <property type="entry name" value="MORN"/>
    <property type="match status" value="4"/>
</dbReference>
<accession>A0A1V6TCS3</accession>
<feature type="domain" description="RING-type" evidence="6">
    <location>
        <begin position="1168"/>
        <end position="1203"/>
    </location>
</feature>
<comment type="subcellular location">
    <subcellularLocation>
        <location evidence="1">Cytoplasm</location>
    </subcellularLocation>
</comment>
<dbReference type="PANTHER" id="PTHR43215">
    <property type="entry name" value="RADIAL SPOKE HEAD 1 HOMOLOG"/>
    <property type="match status" value="1"/>
</dbReference>
<evidence type="ECO:0000256" key="5">
    <source>
        <dbReference type="SAM" id="MobiDB-lite"/>
    </source>
</evidence>
<dbReference type="InterPro" id="IPR038765">
    <property type="entry name" value="Papain-like_cys_pep_sf"/>
</dbReference>
<evidence type="ECO:0000259" key="8">
    <source>
        <dbReference type="PROSITE" id="PS50235"/>
    </source>
</evidence>
<reference evidence="10" key="1">
    <citation type="journal article" date="2017" name="Nat. Microbiol.">
        <title>Global analysis of biosynthetic gene clusters reveals vast potential of secondary metabolite production in Penicillium species.</title>
        <authorList>
            <person name="Nielsen J.C."/>
            <person name="Grijseels S."/>
            <person name="Prigent S."/>
            <person name="Ji B."/>
            <person name="Dainat J."/>
            <person name="Nielsen K.F."/>
            <person name="Frisvad J.C."/>
            <person name="Workman M."/>
            <person name="Nielsen J."/>
        </authorList>
    </citation>
    <scope>NUCLEOTIDE SEQUENCE [LARGE SCALE GENOMIC DNA]</scope>
    <source>
        <strain evidence="10">IBT 24891</strain>
    </source>
</reference>
<dbReference type="InterPro" id="IPR008974">
    <property type="entry name" value="TRAF-like"/>
</dbReference>
<keyword evidence="2" id="KW-0963">Cytoplasm</keyword>
<gene>
    <name evidence="9" type="ORF">PENSTE_c008G04665</name>
</gene>
<dbReference type="OrthoDB" id="294378at2759"/>
<dbReference type="Pfam" id="PF02493">
    <property type="entry name" value="MORN"/>
    <property type="match status" value="4"/>
</dbReference>
<feature type="compositionally biased region" description="Basic and acidic residues" evidence="5">
    <location>
        <begin position="832"/>
        <end position="845"/>
    </location>
</feature>
<comment type="caution">
    <text evidence="9">The sequence shown here is derived from an EMBL/GenBank/DDBJ whole genome shotgun (WGS) entry which is preliminary data.</text>
</comment>
<evidence type="ECO:0000313" key="9">
    <source>
        <dbReference type="EMBL" id="OQE23740.1"/>
    </source>
</evidence>
<dbReference type="AlphaFoldDB" id="A0A1V6TCS3"/>
<dbReference type="InterPro" id="IPR001841">
    <property type="entry name" value="Znf_RING"/>
</dbReference>
<keyword evidence="4" id="KW-0863">Zinc-finger</keyword>
<dbReference type="Gene3D" id="3.30.40.10">
    <property type="entry name" value="Zinc/RING finger domain, C3HC4 (zinc finger)"/>
    <property type="match status" value="1"/>
</dbReference>
<dbReference type="InterPro" id="IPR013083">
    <property type="entry name" value="Znf_RING/FYVE/PHD"/>
</dbReference>
<dbReference type="STRING" id="303698.A0A1V6TCS3"/>
<feature type="compositionally biased region" description="Polar residues" evidence="5">
    <location>
        <begin position="1"/>
        <end position="13"/>
    </location>
</feature>
<dbReference type="Gene3D" id="2.60.210.10">
    <property type="entry name" value="Apoptosis, Tumor Necrosis Factor Receptor Associated Protein 2, Chain A"/>
    <property type="match status" value="1"/>
</dbReference>
<dbReference type="SUPFAM" id="SSF54001">
    <property type="entry name" value="Cysteine proteinases"/>
    <property type="match status" value="1"/>
</dbReference>
<evidence type="ECO:0000256" key="2">
    <source>
        <dbReference type="ARBA" id="ARBA00022490"/>
    </source>
</evidence>
<sequence>MEPSRITNNNQDPESGVIGPVESTNSSSIAPETIVLSIEEPLGESTPQPPVSSVDQPETAPESAPESHPRASMPPSATQPGEEVEHAYWADIEEDRTTPDEEELKEIDAAEADYSACDYPYWENNFFRDLDDPDYVPQEKARLTWKIKGIRGTPEAPNRNKIMRSPAAFIGGYWWRIKFYPRGNNVGSLSIYIECSDTMPDPDESLPETDFTVRRAASNKSLTDSTPDIDLHTPATNDSQEWVNSYKAQYPAVSTTETTPETAKPWRVPAQIGVIVYNPEEPRTGWMQSSCHQFNPHNLDWGWTYFHGPWDQIHNRRRGQHRALLNNDTLSFDAYIRVVDDPTRSLWWHPSDSEPTWDSLALTGYRPLGDSVINHSAEVAGLASWLHIAPFCKIIQSVNVLEHLSNCDIKPKPLCDALQKLLWHLRRPTKSSHYVDTDGITSVLRNMREFSGDVSEFWERLRRTLELELAGTEAGKELTKLFDSPSSTSVGAENACVANKLPTDHNSRICVPVDKFHSTGEAVNGYLSAKTGNWSLPPILHVEFGRQTLDKAMRWQLLFNKMELDEQLDLSQFVTDDSVGNYVLYGYVVHRGRRTSNKFFSILRPAGPGTKWLAFDDGSDNRVECLTQKTAMGPHLGLDPSKTVDHKKGHDVPVVAMYVRSDLVSEFLPGPQGPWEVSEDMKNYYETGVYQPAPSDSDKLKKADVQVEVYSMSGYDDLKSLFDTYDLMSSSKATNNVTYMDLPRSSSIAELRKKIALAKSADGEPIGAERVRLWHIGHTRAQCGPTLAFDLITELDVPLDSSGGIMRFWMETISEEDAKFFAIPDPPSVAASEDKLEDSITERPVSESPEPPSLGVDGDAVASSSAGVVQDITTSRIDDNVLTNEPPLATMTPESDATPVGNAENSTTSPGAALQESPGTTNTVAASSESEVKLPVGHTYFFIQIFDVEKQALRTVGSFFSKLETNVKASIRRHLQWPIRRDFMMWKRVDGTTVTTISPAENFMDVVVPHGSCIIVGDKLRNDKRIELGVSGLFSSPDRLVQYLWAESRNHPIQGFTGSKTVEATFTGDYYSGDFLNGYYHGRGKHFSGTGTVYEGDFVFGRRHGQGKMDYPTGDTYDGDWVEDVRHGQGTYIEQKTGNKYVGGYKDGKRHGKGISYWEVADEEADLCQICYSEEQNAVFCDCGHVCSCVTCAKQVDLCPICRKTIKSVIKIYRT</sequence>
<keyword evidence="4" id="KW-0479">Metal-binding</keyword>
<evidence type="ECO:0000256" key="3">
    <source>
        <dbReference type="ARBA" id="ARBA00022737"/>
    </source>
</evidence>
<dbReference type="Pfam" id="PF00443">
    <property type="entry name" value="UCH"/>
    <property type="match status" value="1"/>
</dbReference>
<feature type="region of interest" description="Disordered" evidence="5">
    <location>
        <begin position="880"/>
        <end position="923"/>
    </location>
</feature>
<dbReference type="Pfam" id="PF13920">
    <property type="entry name" value="zf-C3HC4_3"/>
    <property type="match status" value="1"/>
</dbReference>
<evidence type="ECO:0000313" key="10">
    <source>
        <dbReference type="Proteomes" id="UP000191285"/>
    </source>
</evidence>
<dbReference type="PROSITE" id="PS50235">
    <property type="entry name" value="USP_3"/>
    <property type="match status" value="1"/>
</dbReference>
<dbReference type="GO" id="GO:0004843">
    <property type="term" value="F:cysteine-type deubiquitinase activity"/>
    <property type="evidence" value="ECO:0007669"/>
    <property type="project" value="InterPro"/>
</dbReference>
<dbReference type="InterPro" id="IPR001394">
    <property type="entry name" value="Peptidase_C19_UCH"/>
</dbReference>
<feature type="region of interest" description="Disordered" evidence="5">
    <location>
        <begin position="824"/>
        <end position="861"/>
    </location>
</feature>
<evidence type="ECO:0008006" key="11">
    <source>
        <dbReference type="Google" id="ProtNLM"/>
    </source>
</evidence>
<evidence type="ECO:0000259" key="7">
    <source>
        <dbReference type="PROSITE" id="PS50144"/>
    </source>
</evidence>
<dbReference type="Proteomes" id="UP000191285">
    <property type="component" value="Unassembled WGS sequence"/>
</dbReference>
<keyword evidence="4" id="KW-0862">Zinc</keyword>
<name>A0A1V6TCS3_9EURO</name>